<name>A0A127PGG8_9BURK</name>
<dbReference type="SUPFAM" id="SSF52172">
    <property type="entry name" value="CheY-like"/>
    <property type="match status" value="1"/>
</dbReference>
<keyword evidence="1 2" id="KW-0597">Phosphoprotein</keyword>
<dbReference type="OrthoDB" id="9152510at2"/>
<dbReference type="CDD" id="cd00156">
    <property type="entry name" value="REC"/>
    <property type="match status" value="1"/>
</dbReference>
<dbReference type="AlphaFoldDB" id="A0A127PGG8"/>
<organism evidence="4">
    <name type="scientific">Collimonas fungivorans</name>
    <dbReference type="NCBI Taxonomy" id="158899"/>
    <lineage>
        <taxon>Bacteria</taxon>
        <taxon>Pseudomonadati</taxon>
        <taxon>Pseudomonadota</taxon>
        <taxon>Betaproteobacteria</taxon>
        <taxon>Burkholderiales</taxon>
        <taxon>Oxalobacteraceae</taxon>
        <taxon>Collimonas</taxon>
    </lineage>
</organism>
<dbReference type="InterPro" id="IPR001789">
    <property type="entry name" value="Sig_transdc_resp-reg_receiver"/>
</dbReference>
<dbReference type="Proteomes" id="UP000072421">
    <property type="component" value="Chromosome"/>
</dbReference>
<dbReference type="InterPro" id="IPR011006">
    <property type="entry name" value="CheY-like_superfamily"/>
</dbReference>
<feature type="domain" description="Response regulatory" evidence="3">
    <location>
        <begin position="18"/>
        <end position="136"/>
    </location>
</feature>
<dbReference type="PATRIC" id="fig|158899.10.peg.4186"/>
<proteinExistence type="predicted"/>
<accession>A0A127PGG8</accession>
<protein>
    <submittedName>
        <fullName evidence="4">Response regulator</fullName>
    </submittedName>
</protein>
<evidence type="ECO:0000313" key="4">
    <source>
        <dbReference type="EMBL" id="AMO96827.1"/>
    </source>
</evidence>
<dbReference type="Gene3D" id="3.40.50.2300">
    <property type="match status" value="1"/>
</dbReference>
<feature type="modified residue" description="4-aspartylphosphate" evidence="2">
    <location>
        <position position="69"/>
    </location>
</feature>
<dbReference type="SMART" id="SM00448">
    <property type="entry name" value="REC"/>
    <property type="match status" value="1"/>
</dbReference>
<evidence type="ECO:0000259" key="3">
    <source>
        <dbReference type="PROSITE" id="PS50110"/>
    </source>
</evidence>
<reference evidence="4 5" key="1">
    <citation type="submission" date="2015-11" db="EMBL/GenBank/DDBJ databases">
        <title>Exploring the genomic traits of fungus-feeding bacterial genus Collimonas.</title>
        <authorList>
            <person name="Song C."/>
            <person name="Schmidt R."/>
            <person name="de Jager V."/>
            <person name="Krzyzanowska D."/>
            <person name="Jongedijk E."/>
            <person name="Cankar K."/>
            <person name="Beekwilder J."/>
            <person name="van Veen A."/>
            <person name="de Boer W."/>
            <person name="van Veen J.A."/>
            <person name="Garbeva P."/>
        </authorList>
    </citation>
    <scope>NUCLEOTIDE SEQUENCE [LARGE SCALE GENOMIC DNA]</scope>
    <source>
        <strain evidence="4 5">Ter6</strain>
    </source>
</reference>
<dbReference type="RefSeq" id="WP_061541305.1">
    <property type="nucleotide sequence ID" value="NZ_CP013232.1"/>
</dbReference>
<evidence type="ECO:0000313" key="5">
    <source>
        <dbReference type="Proteomes" id="UP000072421"/>
    </source>
</evidence>
<dbReference type="PANTHER" id="PTHR44591:SF3">
    <property type="entry name" value="RESPONSE REGULATORY DOMAIN-CONTAINING PROTEIN"/>
    <property type="match status" value="1"/>
</dbReference>
<gene>
    <name evidence="4" type="ORF">CFter6_4226</name>
</gene>
<sequence>MDHTTTSDIAKSGATPLRIFLVEDSMAVRNLMIDTLSEIPGVVFAGFAEGEGDALKKIDAGSFDVLILDIELKEGNGMSLLRTLAASPTPLNSTKIIFTNNVSSAFRRAGEKYGVRFFFDKSSDFSKLRTLLAALGTGLPDH</sequence>
<dbReference type="PROSITE" id="PS50110">
    <property type="entry name" value="RESPONSE_REGULATORY"/>
    <property type="match status" value="1"/>
</dbReference>
<dbReference type="GO" id="GO:0000160">
    <property type="term" value="P:phosphorelay signal transduction system"/>
    <property type="evidence" value="ECO:0007669"/>
    <property type="project" value="InterPro"/>
</dbReference>
<dbReference type="Pfam" id="PF00072">
    <property type="entry name" value="Response_reg"/>
    <property type="match status" value="1"/>
</dbReference>
<dbReference type="InterPro" id="IPR050595">
    <property type="entry name" value="Bact_response_regulator"/>
</dbReference>
<dbReference type="EMBL" id="CP013232">
    <property type="protein sequence ID" value="AMO96827.1"/>
    <property type="molecule type" value="Genomic_DNA"/>
</dbReference>
<evidence type="ECO:0000256" key="2">
    <source>
        <dbReference type="PROSITE-ProRule" id="PRU00169"/>
    </source>
</evidence>
<evidence type="ECO:0000256" key="1">
    <source>
        <dbReference type="ARBA" id="ARBA00022553"/>
    </source>
</evidence>
<dbReference type="PANTHER" id="PTHR44591">
    <property type="entry name" value="STRESS RESPONSE REGULATOR PROTEIN 1"/>
    <property type="match status" value="1"/>
</dbReference>